<evidence type="ECO:0000313" key="2">
    <source>
        <dbReference type="Proteomes" id="UP000322165"/>
    </source>
</evidence>
<proteinExistence type="predicted"/>
<keyword evidence="2" id="KW-1185">Reference proteome</keyword>
<organism evidence="1 2">
    <name type="scientific">Arenimonas fontis</name>
    <dbReference type="NCBI Taxonomy" id="2608255"/>
    <lineage>
        <taxon>Bacteria</taxon>
        <taxon>Pseudomonadati</taxon>
        <taxon>Pseudomonadota</taxon>
        <taxon>Gammaproteobacteria</taxon>
        <taxon>Lysobacterales</taxon>
        <taxon>Lysobacteraceae</taxon>
        <taxon>Arenimonas</taxon>
    </lineage>
</organism>
<reference evidence="1 2" key="1">
    <citation type="submission" date="2019-09" db="EMBL/GenBank/DDBJ databases">
        <title>Arenimonas chukotkensis sp. nov., a bacterium isolated from Chukotka hot spring, Arctic region, Russia.</title>
        <authorList>
            <person name="Zayulina K.S."/>
            <person name="Prokofeva M.I."/>
            <person name="Elcheninov A.G."/>
            <person name="Novikov A."/>
            <person name="Kochetkova T.V."/>
            <person name="Kublanov I.V."/>
        </authorList>
    </citation>
    <scope>NUCLEOTIDE SEQUENCE [LARGE SCALE GENOMIC DNA]</scope>
    <source>
        <strain evidence="1 2">3729k</strain>
    </source>
</reference>
<name>A0A5B2ZCD7_9GAMM</name>
<comment type="caution">
    <text evidence="1">The sequence shown here is derived from an EMBL/GenBank/DDBJ whole genome shotgun (WGS) entry which is preliminary data.</text>
</comment>
<evidence type="ECO:0000313" key="1">
    <source>
        <dbReference type="EMBL" id="KAA2285739.1"/>
    </source>
</evidence>
<reference evidence="1 2" key="2">
    <citation type="submission" date="2019-09" db="EMBL/GenBank/DDBJ databases">
        <authorList>
            <person name="Mazur A."/>
        </authorList>
    </citation>
    <scope>NUCLEOTIDE SEQUENCE [LARGE SCALE GENOMIC DNA]</scope>
    <source>
        <strain evidence="1 2">3729k</strain>
    </source>
</reference>
<protein>
    <submittedName>
        <fullName evidence="1">DUF1036 domain-containing protein</fullName>
    </submittedName>
</protein>
<dbReference type="RefSeq" id="WP_149859840.1">
    <property type="nucleotide sequence ID" value="NZ_VUOD01000002.1"/>
</dbReference>
<dbReference type="AlphaFoldDB" id="A0A5B2ZCD7"/>
<sequence>MNRFVVVGWAVGLGLLGASFSVPVQAKEGLLTIRVCNRSADDALVALSYVPPGENRFLNEGWFRVEPGECKNLAKTDNANFYAYADVDGTDRYWGGSHDLCVEYPGPYEFYSTGSDYCEADQDVKGFVPMTAKEPGTYTWNLDP</sequence>
<dbReference type="InterPro" id="IPR009380">
    <property type="entry name" value="DUF1036"/>
</dbReference>
<dbReference type="Proteomes" id="UP000322165">
    <property type="component" value="Unassembled WGS sequence"/>
</dbReference>
<dbReference type="EMBL" id="VUOD01000002">
    <property type="protein sequence ID" value="KAA2285739.1"/>
    <property type="molecule type" value="Genomic_DNA"/>
</dbReference>
<dbReference type="Pfam" id="PF06282">
    <property type="entry name" value="DUF1036"/>
    <property type="match status" value="1"/>
</dbReference>
<accession>A0A5B2ZCD7</accession>
<gene>
    <name evidence="1" type="ORF">F0415_03700</name>
</gene>